<sequence>MRGVAGLTFPACSISESGARDDPRTGLVGNATTLKHYDVSSQLCLRRVHRWQVGLKPRSVVTQSLPCRAVLAGHVTRCVTRVYKCGHTPGRSECGGRGRTFAVAPRSRQKTVDSSRGSASSRFQNTSFGGTLKMSLSRRWLWWAVLLAWAAVMCQQVSAAAAPLAYRPSACQDRFCCGATLETRNCRYQGQRCRCPFVVRKPYARPYWGSHQSEDD</sequence>
<name>A0A3R7M614_PENVA</name>
<gene>
    <name evidence="1" type="ORF">C7M84_008608</name>
</gene>
<reference evidence="1 2" key="1">
    <citation type="submission" date="2018-04" db="EMBL/GenBank/DDBJ databases">
        <authorList>
            <person name="Zhang X."/>
            <person name="Yuan J."/>
            <person name="Li F."/>
            <person name="Xiang J."/>
        </authorList>
    </citation>
    <scope>NUCLEOTIDE SEQUENCE [LARGE SCALE GENOMIC DNA]</scope>
    <source>
        <tissue evidence="1">Muscle</tissue>
    </source>
</reference>
<organism evidence="1 2">
    <name type="scientific">Penaeus vannamei</name>
    <name type="common">Whiteleg shrimp</name>
    <name type="synonym">Litopenaeus vannamei</name>
    <dbReference type="NCBI Taxonomy" id="6689"/>
    <lineage>
        <taxon>Eukaryota</taxon>
        <taxon>Metazoa</taxon>
        <taxon>Ecdysozoa</taxon>
        <taxon>Arthropoda</taxon>
        <taxon>Crustacea</taxon>
        <taxon>Multicrustacea</taxon>
        <taxon>Malacostraca</taxon>
        <taxon>Eumalacostraca</taxon>
        <taxon>Eucarida</taxon>
        <taxon>Decapoda</taxon>
        <taxon>Dendrobranchiata</taxon>
        <taxon>Penaeoidea</taxon>
        <taxon>Penaeidae</taxon>
        <taxon>Penaeus</taxon>
    </lineage>
</organism>
<keyword evidence="2" id="KW-1185">Reference proteome</keyword>
<dbReference type="AlphaFoldDB" id="A0A3R7M614"/>
<dbReference type="Proteomes" id="UP000283509">
    <property type="component" value="Unassembled WGS sequence"/>
</dbReference>
<dbReference type="EMBL" id="QCYY01002085">
    <property type="protein sequence ID" value="ROT72982.1"/>
    <property type="molecule type" value="Genomic_DNA"/>
</dbReference>
<comment type="caution">
    <text evidence="1">The sequence shown here is derived from an EMBL/GenBank/DDBJ whole genome shotgun (WGS) entry which is preliminary data.</text>
</comment>
<evidence type="ECO:0000313" key="1">
    <source>
        <dbReference type="EMBL" id="ROT72982.1"/>
    </source>
</evidence>
<accession>A0A3R7M614</accession>
<reference evidence="1 2" key="2">
    <citation type="submission" date="2019-01" db="EMBL/GenBank/DDBJ databases">
        <title>The decoding of complex shrimp genome reveals the adaptation for benthos swimmer, frequently molting mechanism and breeding impact on genome.</title>
        <authorList>
            <person name="Sun Y."/>
            <person name="Gao Y."/>
            <person name="Yu Y."/>
        </authorList>
    </citation>
    <scope>NUCLEOTIDE SEQUENCE [LARGE SCALE GENOMIC DNA]</scope>
    <source>
        <tissue evidence="1">Muscle</tissue>
    </source>
</reference>
<proteinExistence type="predicted"/>
<protein>
    <submittedName>
        <fullName evidence="1">Uncharacterized protein</fullName>
    </submittedName>
</protein>
<evidence type="ECO:0000313" key="2">
    <source>
        <dbReference type="Proteomes" id="UP000283509"/>
    </source>
</evidence>